<protein>
    <submittedName>
        <fullName evidence="2">Uncharacterized protein</fullName>
    </submittedName>
</protein>
<comment type="caution">
    <text evidence="2">The sequence shown here is derived from an EMBL/GenBank/DDBJ whole genome shotgun (WGS) entry which is preliminary data.</text>
</comment>
<reference evidence="2 3" key="1">
    <citation type="submission" date="2017-12" db="EMBL/GenBank/DDBJ databases">
        <authorList>
            <person name="Pombert J.-F."/>
            <person name="Haag K.L."/>
            <person name="Ebert D."/>
        </authorList>
    </citation>
    <scope>NUCLEOTIDE SEQUENCE [LARGE SCALE GENOMIC DNA]</scope>
    <source>
        <strain evidence="2">FI-OER-3-3</strain>
    </source>
</reference>
<dbReference type="VEuPathDB" id="MicrosporidiaDB:CWI37_0529p0010"/>
<feature type="region of interest" description="Disordered" evidence="1">
    <location>
        <begin position="447"/>
        <end position="469"/>
    </location>
</feature>
<dbReference type="EMBL" id="PITJ01000529">
    <property type="protein sequence ID" value="TBU02210.1"/>
    <property type="molecule type" value="Genomic_DNA"/>
</dbReference>
<gene>
    <name evidence="2" type="ORF">CWI37_0529p0010</name>
</gene>
<sequence length="633" mass="74296">MQNNTHISKKIYTTDTDTKNINMQNNTHISKKIYTTDTDTKNINMQNNTHISKKIYTTDTDTKNINMQNNTHISKKIYTTDTDTKNINMQNNTHISKKIYTTDTDTKNINMQNNTHISKKIYTTDTDVLTIKLFKNYLTITILNTETRHTYNEYTKKLINCINLNKLHPDLFDLLKPGSDHCIVDIYDMRDGRNFKVILKPDPTLISNESVHLDLNPSTKIFQEYKLKEYNLKKYDFIKFKENKNKDLFKLICGINELRRVYKNFPNEVFGGNRKDLVIKDSKLYRTLKFKGHGWFFSMNAFLFSKYFEVIFRKGREIDTHKNGTMIKSKFATIKQVNDLFEQTKINYKKNITDFEIIVEFTDIQMAKELISPPNVRFSPQQTPKIMSNHTTPILRNNDFQSPKGHINYGLQDLRESRYYTSPYVQKGHQTFTNMQSVRQLSANQNLKSSATNNSEGPTIPQPNMPQTRQISANSNFKNMETINYERLTIPQPNMPQTRQISTNQHFKALDTNIPERPIIPQSNVPLNRQIPANQNFKSLETINYERPIIPQPNMSQNRQIPANQNFKSLETINYERSNIPQQIFKNQTQPLKDEKLDDKKQKLNRNQNPNPPNSNPRTIDGFFFDWKNNTFK</sequence>
<evidence type="ECO:0000313" key="2">
    <source>
        <dbReference type="EMBL" id="TBU02210.1"/>
    </source>
</evidence>
<evidence type="ECO:0000313" key="3">
    <source>
        <dbReference type="Proteomes" id="UP000292362"/>
    </source>
</evidence>
<accession>A0A4Q9L6F6</accession>
<feature type="compositionally biased region" description="Polar residues" evidence="1">
    <location>
        <begin position="447"/>
        <end position="457"/>
    </location>
</feature>
<name>A0A4Q9L6F6_9MICR</name>
<organism evidence="2 3">
    <name type="scientific">Hamiltosporidium tvaerminnensis</name>
    <dbReference type="NCBI Taxonomy" id="1176355"/>
    <lineage>
        <taxon>Eukaryota</taxon>
        <taxon>Fungi</taxon>
        <taxon>Fungi incertae sedis</taxon>
        <taxon>Microsporidia</taxon>
        <taxon>Dubosqiidae</taxon>
        <taxon>Hamiltosporidium</taxon>
    </lineage>
</organism>
<dbReference type="AlphaFoldDB" id="A0A4Q9L6F6"/>
<dbReference type="Proteomes" id="UP000292362">
    <property type="component" value="Unassembled WGS sequence"/>
</dbReference>
<proteinExistence type="predicted"/>
<feature type="region of interest" description="Disordered" evidence="1">
    <location>
        <begin position="603"/>
        <end position="623"/>
    </location>
</feature>
<evidence type="ECO:0000256" key="1">
    <source>
        <dbReference type="SAM" id="MobiDB-lite"/>
    </source>
</evidence>